<gene>
    <name evidence="1" type="ORF">AUC61_14725</name>
</gene>
<evidence type="ECO:0008006" key="3">
    <source>
        <dbReference type="Google" id="ProtNLM"/>
    </source>
</evidence>
<organism evidence="1 2">
    <name type="scientific">Pseudomonas maioricensis</name>
    <dbReference type="NCBI Taxonomy" id="1766623"/>
    <lineage>
        <taxon>Bacteria</taxon>
        <taxon>Pseudomonadati</taxon>
        <taxon>Pseudomonadota</taxon>
        <taxon>Gammaproteobacteria</taxon>
        <taxon>Pseudomonadales</taxon>
        <taxon>Pseudomonadaceae</taxon>
        <taxon>Pseudomonas</taxon>
    </lineage>
</organism>
<sequence length="237" mass="25685">MALIEVINDANTVLIDDNYSNMCLASSGILTLYYNSPGSGGNSDMNFISYTGGANEFPQLVLELSGSVAVAQVFNTRSGNTWIWSIAFLSAYYGYQVNYYVLSVPSSVADAGGMLQLRDGNEKLVFDSNLKYMAVKGLCSPSQNSNINLNMAPERRYGVLASSTGWTRMFQRANPLEPAAPYTYLTQNASLLHYRSGTNIVSSNGIHQQGTVKVDNPGNLGSRAGTARLIILDITNF</sequence>
<evidence type="ECO:0000313" key="1">
    <source>
        <dbReference type="EMBL" id="MCI8210789.1"/>
    </source>
</evidence>
<keyword evidence="2" id="KW-1185">Reference proteome</keyword>
<comment type="caution">
    <text evidence="1">The sequence shown here is derived from an EMBL/GenBank/DDBJ whole genome shotgun (WGS) entry which is preliminary data.</text>
</comment>
<accession>A0ABS9ZJN0</accession>
<dbReference type="RefSeq" id="WP_243247009.1">
    <property type="nucleotide sequence ID" value="NZ_LOHG01000008.1"/>
</dbReference>
<dbReference type="EMBL" id="LOHG01000008">
    <property type="protein sequence ID" value="MCI8210789.1"/>
    <property type="molecule type" value="Genomic_DNA"/>
</dbReference>
<protein>
    <recommendedName>
        <fullName evidence="3">Spore coat protein U (SCPU) domain-containing protein</fullName>
    </recommendedName>
</protein>
<proteinExistence type="predicted"/>
<reference evidence="1 2" key="1">
    <citation type="submission" date="2015-12" db="EMBL/GenBank/DDBJ databases">
        <title>Phylogenomics in the description of a new species in the Pseudomonas syringae group.</title>
        <authorList>
            <person name="Busquets A."/>
            <person name="Gomila M."/>
            <person name="Beiki F."/>
            <person name="Rahimian H."/>
            <person name="Mulet M."/>
            <person name="Sanchez D."/>
            <person name="Garcia-Valdes E."/>
            <person name="Lalucat J."/>
        </authorList>
    </citation>
    <scope>NUCLEOTIDE SEQUENCE [LARGE SCALE GENOMIC DNA]</scope>
    <source>
        <strain evidence="1 2">S25</strain>
    </source>
</reference>
<evidence type="ECO:0000313" key="2">
    <source>
        <dbReference type="Proteomes" id="UP001320513"/>
    </source>
</evidence>
<dbReference type="Proteomes" id="UP001320513">
    <property type="component" value="Unassembled WGS sequence"/>
</dbReference>
<name>A0ABS9ZJN0_9PSED</name>